<keyword evidence="8" id="KW-1185">Reference proteome</keyword>
<dbReference type="PANTHER" id="PTHR10015">
    <property type="entry name" value="HEAT SHOCK TRANSCRIPTION FACTOR"/>
    <property type="match status" value="1"/>
</dbReference>
<dbReference type="Pfam" id="PF00447">
    <property type="entry name" value="HSF_DNA-bind"/>
    <property type="match status" value="1"/>
</dbReference>
<dbReference type="InterPro" id="IPR036390">
    <property type="entry name" value="WH_DNA-bd_sf"/>
</dbReference>
<dbReference type="PRINTS" id="PR00056">
    <property type="entry name" value="HSFDOMAIN"/>
</dbReference>
<dbReference type="Proteomes" id="UP000266841">
    <property type="component" value="Unassembled WGS sequence"/>
</dbReference>
<dbReference type="OMA" id="RECRISC"/>
<evidence type="ECO:0000256" key="3">
    <source>
        <dbReference type="ARBA" id="ARBA00023242"/>
    </source>
</evidence>
<evidence type="ECO:0000256" key="2">
    <source>
        <dbReference type="ARBA" id="ARBA00023125"/>
    </source>
</evidence>
<proteinExistence type="inferred from homology"/>
<dbReference type="PANTHER" id="PTHR10015:SF206">
    <property type="entry name" value="HSF-TYPE DNA-BINDING DOMAIN-CONTAINING PROTEIN"/>
    <property type="match status" value="1"/>
</dbReference>
<dbReference type="GO" id="GO:0003700">
    <property type="term" value="F:DNA-binding transcription factor activity"/>
    <property type="evidence" value="ECO:0007669"/>
    <property type="project" value="InterPro"/>
</dbReference>
<dbReference type="SUPFAM" id="SSF46785">
    <property type="entry name" value="Winged helix' DNA-binding domain"/>
    <property type="match status" value="1"/>
</dbReference>
<feature type="region of interest" description="Disordered" evidence="5">
    <location>
        <begin position="189"/>
        <end position="220"/>
    </location>
</feature>
<keyword evidence="2" id="KW-0238">DNA-binding</keyword>
<dbReference type="InterPro" id="IPR036388">
    <property type="entry name" value="WH-like_DNA-bd_sf"/>
</dbReference>
<dbReference type="Gene3D" id="1.10.10.10">
    <property type="entry name" value="Winged helix-like DNA-binding domain superfamily/Winged helix DNA-binding domain"/>
    <property type="match status" value="1"/>
</dbReference>
<evidence type="ECO:0000313" key="8">
    <source>
        <dbReference type="Proteomes" id="UP000266841"/>
    </source>
</evidence>
<dbReference type="FunFam" id="1.10.10.10:FF:000479">
    <property type="entry name" value="Predicted protein"/>
    <property type="match status" value="1"/>
</dbReference>
<keyword evidence="3" id="KW-0539">Nucleus</keyword>
<dbReference type="eggNOG" id="KOG0627">
    <property type="taxonomic scope" value="Eukaryota"/>
</dbReference>
<reference evidence="7 8" key="1">
    <citation type="journal article" date="2012" name="Genome Biol.">
        <title>Genome and low-iron response of an oceanic diatom adapted to chronic iron limitation.</title>
        <authorList>
            <person name="Lommer M."/>
            <person name="Specht M."/>
            <person name="Roy A.S."/>
            <person name="Kraemer L."/>
            <person name="Andreson R."/>
            <person name="Gutowska M.A."/>
            <person name="Wolf J."/>
            <person name="Bergner S.V."/>
            <person name="Schilhabel M.B."/>
            <person name="Klostermeier U.C."/>
            <person name="Beiko R.G."/>
            <person name="Rosenstiel P."/>
            <person name="Hippler M."/>
            <person name="Laroche J."/>
        </authorList>
    </citation>
    <scope>NUCLEOTIDE SEQUENCE [LARGE SCALE GENOMIC DNA]</scope>
    <source>
        <strain evidence="7 8">CCMP1005</strain>
    </source>
</reference>
<evidence type="ECO:0000313" key="7">
    <source>
        <dbReference type="EMBL" id="EJK71466.1"/>
    </source>
</evidence>
<feature type="domain" description="HSF-type DNA-binding" evidence="6">
    <location>
        <begin position="6"/>
        <end position="102"/>
    </location>
</feature>
<evidence type="ECO:0000256" key="4">
    <source>
        <dbReference type="RuleBase" id="RU004020"/>
    </source>
</evidence>
<comment type="similarity">
    <text evidence="4">Belongs to the HSF family.</text>
</comment>
<gene>
    <name evidence="7" type="ORF">THAOC_07089</name>
</gene>
<feature type="region of interest" description="Disordered" evidence="5">
    <location>
        <begin position="322"/>
        <end position="344"/>
    </location>
</feature>
<comment type="subcellular location">
    <subcellularLocation>
        <location evidence="1">Nucleus</location>
    </subcellularLocation>
</comment>
<dbReference type="GO" id="GO:0005634">
    <property type="term" value="C:nucleus"/>
    <property type="evidence" value="ECO:0007669"/>
    <property type="project" value="UniProtKB-SubCell"/>
</dbReference>
<feature type="compositionally biased region" description="Basic and acidic residues" evidence="5">
    <location>
        <begin position="189"/>
        <end position="206"/>
    </location>
</feature>
<feature type="region of interest" description="Disordered" evidence="5">
    <location>
        <begin position="133"/>
        <end position="176"/>
    </location>
</feature>
<dbReference type="SMART" id="SM00415">
    <property type="entry name" value="HSF"/>
    <property type="match status" value="1"/>
</dbReference>
<dbReference type="EMBL" id="AGNL01007189">
    <property type="protein sequence ID" value="EJK71466.1"/>
    <property type="molecule type" value="Genomic_DNA"/>
</dbReference>
<protein>
    <recommendedName>
        <fullName evidence="6">HSF-type DNA-binding domain-containing protein</fullName>
    </recommendedName>
</protein>
<comment type="caution">
    <text evidence="7">The sequence shown here is derived from an EMBL/GenBank/DDBJ whole genome shotgun (WGS) entry which is preliminary data.</text>
</comment>
<organism evidence="7 8">
    <name type="scientific">Thalassiosira oceanica</name>
    <name type="common">Marine diatom</name>
    <dbReference type="NCBI Taxonomy" id="159749"/>
    <lineage>
        <taxon>Eukaryota</taxon>
        <taxon>Sar</taxon>
        <taxon>Stramenopiles</taxon>
        <taxon>Ochrophyta</taxon>
        <taxon>Bacillariophyta</taxon>
        <taxon>Coscinodiscophyceae</taxon>
        <taxon>Thalassiosirophycidae</taxon>
        <taxon>Thalassiosirales</taxon>
        <taxon>Thalassiosiraceae</taxon>
        <taxon>Thalassiosira</taxon>
    </lineage>
</organism>
<dbReference type="GO" id="GO:0043565">
    <property type="term" value="F:sequence-specific DNA binding"/>
    <property type="evidence" value="ECO:0007669"/>
    <property type="project" value="InterPro"/>
</dbReference>
<dbReference type="InterPro" id="IPR000232">
    <property type="entry name" value="HSF_DNA-bd"/>
</dbReference>
<dbReference type="AlphaFoldDB" id="K0TD92"/>
<evidence type="ECO:0000259" key="6">
    <source>
        <dbReference type="SMART" id="SM00415"/>
    </source>
</evidence>
<dbReference type="OrthoDB" id="46283at2759"/>
<name>K0TD92_THAOC</name>
<sequence>MKSKKGGKNFPAKVHRMLSDDCNNDVITWMPHGRSFKVLNREELVSRVIPNYFVCGKYESFTRQLNGWGFKRLYQKGPDNGCFYHECFLRAMPELTAMITRVPPKQGKCSPFPDGEPNFEDISKRYPVPLKAKQGKGGASFDSIVSGPKKKMMREKKINAKSAVKTTGEARGKEETSCVPANIHHPVLHEGKPCAEESASKRRDVRQQMSQSRPDNPQVGYPLFEYSRPMYHDASSRHGRYHEHPAQSAQWHGYHQNHHYPGYYYPPAPPSRPPQDASQLHSVATFEDEKVWANFPSPPRTMNEQNTNDGCQDSGDLYAPISLAGWPSHGGSSDQGAPLPPDDTLEEASRMFLCKANAWRGIIGRDSVSAGGAGIWQGSSFDYP</sequence>
<evidence type="ECO:0000256" key="5">
    <source>
        <dbReference type="SAM" id="MobiDB-lite"/>
    </source>
</evidence>
<evidence type="ECO:0000256" key="1">
    <source>
        <dbReference type="ARBA" id="ARBA00004123"/>
    </source>
</evidence>
<accession>K0TD92</accession>